<evidence type="ECO:0000313" key="2">
    <source>
        <dbReference type="EMBL" id="AJQ93655.1"/>
    </source>
</evidence>
<dbReference type="HOGENOM" id="CLU_145407_1_2_6"/>
<name>A0A0C5V2C3_9GAMM</name>
<dbReference type="Pfam" id="PF07045">
    <property type="entry name" value="DUF1330"/>
    <property type="match status" value="1"/>
</dbReference>
<dbReference type="STRING" id="1445510.YC6258_01607"/>
<sequence length="101" mass="11224">MAVYLVAVVHITDPEAFERARNAASSATGEYGARFLARGSRDVVTRQLEIIEGELNPDHVTVIEYPSMEHVRAWLASDEYKMTRAQRQGAAEFSLFLLPGA</sequence>
<dbReference type="SUPFAM" id="SSF54909">
    <property type="entry name" value="Dimeric alpha+beta barrel"/>
    <property type="match status" value="1"/>
</dbReference>
<dbReference type="InterPro" id="IPR010753">
    <property type="entry name" value="DUF1330"/>
</dbReference>
<dbReference type="RefSeq" id="WP_044616383.1">
    <property type="nucleotide sequence ID" value="NZ_CP007142.1"/>
</dbReference>
<dbReference type="AlphaFoldDB" id="A0A0C5V2C3"/>
<reference evidence="2 3" key="1">
    <citation type="submission" date="2014-01" db="EMBL/GenBank/DDBJ databases">
        <title>Full genme sequencing of cellulolytic bacterium Gynuella sunshinyii YC6258T gen. nov., sp. nov.</title>
        <authorList>
            <person name="Khan H."/>
            <person name="Chung E.J."/>
            <person name="Chung Y.R."/>
        </authorList>
    </citation>
    <scope>NUCLEOTIDE SEQUENCE [LARGE SCALE GENOMIC DNA]</scope>
    <source>
        <strain evidence="2 3">YC6258</strain>
    </source>
</reference>
<keyword evidence="3" id="KW-1185">Reference proteome</keyword>
<dbReference type="Proteomes" id="UP000032266">
    <property type="component" value="Chromosome"/>
</dbReference>
<accession>A0A0C5V2C3</accession>
<dbReference type="PANTHER" id="PTHR41521:SF4">
    <property type="entry name" value="BLR0684 PROTEIN"/>
    <property type="match status" value="1"/>
</dbReference>
<dbReference type="Gene3D" id="3.30.70.100">
    <property type="match status" value="1"/>
</dbReference>
<evidence type="ECO:0000259" key="1">
    <source>
        <dbReference type="Pfam" id="PF07045"/>
    </source>
</evidence>
<dbReference type="KEGG" id="gsn:YC6258_01607"/>
<dbReference type="InterPro" id="IPR011008">
    <property type="entry name" value="Dimeric_a/b-barrel"/>
</dbReference>
<organism evidence="2 3">
    <name type="scientific">Gynuella sunshinyii YC6258</name>
    <dbReference type="NCBI Taxonomy" id="1445510"/>
    <lineage>
        <taxon>Bacteria</taxon>
        <taxon>Pseudomonadati</taxon>
        <taxon>Pseudomonadota</taxon>
        <taxon>Gammaproteobacteria</taxon>
        <taxon>Oceanospirillales</taxon>
        <taxon>Saccharospirillaceae</taxon>
        <taxon>Gynuella</taxon>
    </lineage>
</organism>
<dbReference type="OrthoDB" id="9806380at2"/>
<gene>
    <name evidence="2" type="ORF">YC6258_01607</name>
</gene>
<dbReference type="PANTHER" id="PTHR41521">
    <property type="match status" value="1"/>
</dbReference>
<protein>
    <recommendedName>
        <fullName evidence="1">DUF1330 domain-containing protein</fullName>
    </recommendedName>
</protein>
<proteinExistence type="predicted"/>
<evidence type="ECO:0000313" key="3">
    <source>
        <dbReference type="Proteomes" id="UP000032266"/>
    </source>
</evidence>
<dbReference type="EMBL" id="CP007142">
    <property type="protein sequence ID" value="AJQ93655.1"/>
    <property type="molecule type" value="Genomic_DNA"/>
</dbReference>
<feature type="domain" description="DUF1330" evidence="1">
    <location>
        <begin position="3"/>
        <end position="100"/>
    </location>
</feature>